<feature type="domain" description="GGDEF" evidence="4">
    <location>
        <begin position="239"/>
        <end position="372"/>
    </location>
</feature>
<dbReference type="InterPro" id="IPR043128">
    <property type="entry name" value="Rev_trsase/Diguanyl_cyclase"/>
</dbReference>
<keyword evidence="2" id="KW-0472">Membrane</keyword>
<dbReference type="InterPro" id="IPR052155">
    <property type="entry name" value="Biofilm_reg_signaling"/>
</dbReference>
<accession>A0ABY6A4F1</accession>
<gene>
    <name evidence="5" type="ORF">HUF19_00710</name>
</gene>
<feature type="transmembrane region" description="Helical" evidence="2">
    <location>
        <begin position="58"/>
        <end position="74"/>
    </location>
</feature>
<dbReference type="InterPro" id="IPR000160">
    <property type="entry name" value="GGDEF_dom"/>
</dbReference>
<feature type="transmembrane region" description="Helical" evidence="2">
    <location>
        <begin position="81"/>
        <end position="101"/>
    </location>
</feature>
<reference evidence="6" key="1">
    <citation type="submission" date="2020-06" db="EMBL/GenBank/DDBJ databases">
        <title>Thalassolituus marinus alknpb1M-1, a hydrocarbon-degrading bacterium isolated from the deep-sea overlying water using an in-situ strategy from the South China Sea basin.</title>
        <authorList>
            <person name="Dong C."/>
            <person name="Chen Y."/>
            <person name="Shao Z."/>
        </authorList>
    </citation>
    <scope>NUCLEOTIDE SEQUENCE [LARGE SCALE GENOMIC DNA]</scope>
    <source>
        <strain evidence="6">alknpb1M-1</strain>
    </source>
</reference>
<feature type="transmembrane region" description="Helical" evidence="2">
    <location>
        <begin position="163"/>
        <end position="181"/>
    </location>
</feature>
<organism evidence="5 6">
    <name type="scientific">Thalassolituus hydrocarboniclasticus</name>
    <dbReference type="NCBI Taxonomy" id="2742796"/>
    <lineage>
        <taxon>Bacteria</taxon>
        <taxon>Pseudomonadati</taxon>
        <taxon>Pseudomonadota</taxon>
        <taxon>Gammaproteobacteria</taxon>
        <taxon>Oceanospirillales</taxon>
        <taxon>Oceanospirillaceae</taxon>
        <taxon>Thalassolituus</taxon>
    </lineage>
</organism>
<feature type="coiled-coil region" evidence="1">
    <location>
        <begin position="181"/>
        <end position="211"/>
    </location>
</feature>
<keyword evidence="1" id="KW-0175">Coiled coil</keyword>
<proteinExistence type="predicted"/>
<dbReference type="Pfam" id="PF00990">
    <property type="entry name" value="GGDEF"/>
    <property type="match status" value="1"/>
</dbReference>
<dbReference type="SMART" id="SM00267">
    <property type="entry name" value="GGDEF"/>
    <property type="match status" value="1"/>
</dbReference>
<protein>
    <submittedName>
        <fullName evidence="5">EAL domain-containing protein</fullName>
    </submittedName>
</protein>
<feature type="transmembrane region" description="Helical" evidence="2">
    <location>
        <begin position="34"/>
        <end position="52"/>
    </location>
</feature>
<evidence type="ECO:0000259" key="3">
    <source>
        <dbReference type="PROSITE" id="PS50883"/>
    </source>
</evidence>
<dbReference type="PANTHER" id="PTHR44757">
    <property type="entry name" value="DIGUANYLATE CYCLASE DGCP"/>
    <property type="match status" value="1"/>
</dbReference>
<dbReference type="CDD" id="cd01948">
    <property type="entry name" value="EAL"/>
    <property type="match status" value="1"/>
</dbReference>
<dbReference type="CDD" id="cd01949">
    <property type="entry name" value="GGDEF"/>
    <property type="match status" value="1"/>
</dbReference>
<dbReference type="InterPro" id="IPR035919">
    <property type="entry name" value="EAL_sf"/>
</dbReference>
<dbReference type="NCBIfam" id="TIGR00254">
    <property type="entry name" value="GGDEF"/>
    <property type="match status" value="1"/>
</dbReference>
<dbReference type="SUPFAM" id="SSF55073">
    <property type="entry name" value="Nucleotide cyclase"/>
    <property type="match status" value="1"/>
</dbReference>
<dbReference type="Pfam" id="PF00563">
    <property type="entry name" value="EAL"/>
    <property type="match status" value="1"/>
</dbReference>
<dbReference type="Proteomes" id="UP001065322">
    <property type="component" value="Chromosome"/>
</dbReference>
<dbReference type="InterPro" id="IPR001633">
    <property type="entry name" value="EAL_dom"/>
</dbReference>
<feature type="transmembrane region" description="Helical" evidence="2">
    <location>
        <begin position="107"/>
        <end position="125"/>
    </location>
</feature>
<dbReference type="RefSeq" id="WP_260998053.1">
    <property type="nucleotide sequence ID" value="NZ_CP054475.1"/>
</dbReference>
<dbReference type="Gene3D" id="3.30.70.270">
    <property type="match status" value="1"/>
</dbReference>
<dbReference type="SMART" id="SM00052">
    <property type="entry name" value="EAL"/>
    <property type="match status" value="1"/>
</dbReference>
<sequence>MIDRQHYGDAAISPDQNKVPLLGHDASVLRSKRLLQITSLTLMGLLLAAFVATGHTQMTVLGGCAVLVLAGWFAHQQQPGIAANILLWALTAMLSVLAWHSGGVRDMAVLGYPGVLIFAAILGNVRLFSGLLFFIVSYCSLMAGLTITGYFHPFLPEVEFKHLIFTDVILLITGFSAYLLLRDQRRLMQGLKEENQRVRNSQKTIARLASQDQLTGLSNRRFAEESYARLYQRCLRDEQPLAVFFLDLDNFKPVNDSLGHAAGDLLLQQLAGRLQALSRPDDVLCRFGGDEFLLMAALDGDEDQLTRLAQSMTAAATTPFFIMQTQIEISGSVGIALAPEHGTEFNILCKYADLAMYQAKHEGRSVFRIYNDDMGRANIDKFNLMTQIRQALKDKQFRLFYQPKIDISNGRVCGVEALIRWPQEDGSYITPDEFIPLAESSGVIADIGHWVLQEACAACMRWRKQGHSNVGVAVNLSYVQFRDGLLERNVQHVLRQSGLPATALELELTESMLIGEGDDISRQLDGIYTMGVSFAIDDFGTGYSNLGYLRRFKASRLKIDKSFITGLGVSQRDEPLVRAIIQMAASLGLQSVAEGVEDEATLRLLKQLGCDEAQGYFWSQALPEHELTEWLNTHNSHQELPHSSEL</sequence>
<feature type="transmembrane region" description="Helical" evidence="2">
    <location>
        <begin position="132"/>
        <end position="151"/>
    </location>
</feature>
<dbReference type="InterPro" id="IPR029787">
    <property type="entry name" value="Nucleotide_cyclase"/>
</dbReference>
<name>A0ABY6A4F1_9GAMM</name>
<dbReference type="EMBL" id="CP054475">
    <property type="protein sequence ID" value="UXD86057.1"/>
    <property type="molecule type" value="Genomic_DNA"/>
</dbReference>
<evidence type="ECO:0000256" key="2">
    <source>
        <dbReference type="SAM" id="Phobius"/>
    </source>
</evidence>
<dbReference type="Gene3D" id="3.20.20.450">
    <property type="entry name" value="EAL domain"/>
    <property type="match status" value="1"/>
</dbReference>
<dbReference type="PANTHER" id="PTHR44757:SF2">
    <property type="entry name" value="BIOFILM ARCHITECTURE MAINTENANCE PROTEIN MBAA"/>
    <property type="match status" value="1"/>
</dbReference>
<dbReference type="SUPFAM" id="SSF141868">
    <property type="entry name" value="EAL domain-like"/>
    <property type="match status" value="1"/>
</dbReference>
<feature type="domain" description="EAL" evidence="3">
    <location>
        <begin position="381"/>
        <end position="635"/>
    </location>
</feature>
<evidence type="ECO:0000259" key="4">
    <source>
        <dbReference type="PROSITE" id="PS50887"/>
    </source>
</evidence>
<keyword evidence="6" id="KW-1185">Reference proteome</keyword>
<keyword evidence="2" id="KW-0812">Transmembrane</keyword>
<evidence type="ECO:0000313" key="6">
    <source>
        <dbReference type="Proteomes" id="UP001065322"/>
    </source>
</evidence>
<evidence type="ECO:0000256" key="1">
    <source>
        <dbReference type="SAM" id="Coils"/>
    </source>
</evidence>
<keyword evidence="2" id="KW-1133">Transmembrane helix</keyword>
<dbReference type="PROSITE" id="PS50883">
    <property type="entry name" value="EAL"/>
    <property type="match status" value="1"/>
</dbReference>
<evidence type="ECO:0000313" key="5">
    <source>
        <dbReference type="EMBL" id="UXD86057.1"/>
    </source>
</evidence>
<dbReference type="PROSITE" id="PS50887">
    <property type="entry name" value="GGDEF"/>
    <property type="match status" value="1"/>
</dbReference>